<accession>A0A846ZMV2</accession>
<evidence type="ECO:0000256" key="10">
    <source>
        <dbReference type="ARBA" id="ARBA00023143"/>
    </source>
</evidence>
<dbReference type="GO" id="GO:0009427">
    <property type="term" value="C:bacterial-type flagellum basal body, distal rod, L ring"/>
    <property type="evidence" value="ECO:0007669"/>
    <property type="project" value="InterPro"/>
</dbReference>
<dbReference type="GO" id="GO:0071973">
    <property type="term" value="P:bacterial-type flagellum-dependent cell motility"/>
    <property type="evidence" value="ECO:0007669"/>
    <property type="project" value="InterPro"/>
</dbReference>
<dbReference type="PANTHER" id="PTHR34933:SF1">
    <property type="entry name" value="FLAGELLAR L-RING PROTEIN"/>
    <property type="match status" value="1"/>
</dbReference>
<evidence type="ECO:0000256" key="9">
    <source>
        <dbReference type="ARBA" id="ARBA00023139"/>
    </source>
</evidence>
<dbReference type="Pfam" id="PF02107">
    <property type="entry name" value="FlgH"/>
    <property type="match status" value="1"/>
</dbReference>
<dbReference type="EMBL" id="JAAZQD010000003">
    <property type="protein sequence ID" value="NKZ39017.1"/>
    <property type="molecule type" value="Genomic_DNA"/>
</dbReference>
<evidence type="ECO:0000256" key="8">
    <source>
        <dbReference type="ARBA" id="ARBA00023136"/>
    </source>
</evidence>
<evidence type="ECO:0000256" key="4">
    <source>
        <dbReference type="ARBA" id="ARBA00004635"/>
    </source>
</evidence>
<keyword evidence="7 13" id="KW-0732">Signal</keyword>
<keyword evidence="14" id="KW-0966">Cell projection</keyword>
<dbReference type="AlphaFoldDB" id="A0A846ZMV2"/>
<feature type="signal peptide" evidence="13">
    <location>
        <begin position="1"/>
        <end position="25"/>
    </location>
</feature>
<protein>
    <submittedName>
        <fullName evidence="14">Flagellar basal body L-ring protein FlgH</fullName>
    </submittedName>
</protein>
<evidence type="ECO:0000313" key="14">
    <source>
        <dbReference type="EMBL" id="NKZ39017.1"/>
    </source>
</evidence>
<evidence type="ECO:0000256" key="1">
    <source>
        <dbReference type="ARBA" id="ARBA00002591"/>
    </source>
</evidence>
<organism evidence="14 15">
    <name type="scientific">Oleiagrimonas citrea</name>
    <dbReference type="NCBI Taxonomy" id="1665687"/>
    <lineage>
        <taxon>Bacteria</taxon>
        <taxon>Pseudomonadati</taxon>
        <taxon>Pseudomonadota</taxon>
        <taxon>Gammaproteobacteria</taxon>
        <taxon>Lysobacterales</taxon>
        <taxon>Rhodanobacteraceae</taxon>
        <taxon>Oleiagrimonas</taxon>
    </lineage>
</organism>
<gene>
    <name evidence="14" type="ORF">HF690_08645</name>
</gene>
<dbReference type="PANTHER" id="PTHR34933">
    <property type="entry name" value="FLAGELLAR L-RING PROTEIN"/>
    <property type="match status" value="1"/>
</dbReference>
<keyword evidence="12" id="KW-0449">Lipoprotein</keyword>
<dbReference type="PRINTS" id="PR01008">
    <property type="entry name" value="FLGLRINGFLGH"/>
</dbReference>
<keyword evidence="10" id="KW-0975">Bacterial flagellum</keyword>
<feature type="chain" id="PRO_5032487365" evidence="13">
    <location>
        <begin position="26"/>
        <end position="205"/>
    </location>
</feature>
<comment type="subcellular location">
    <subcellularLocation>
        <location evidence="2">Bacterial flagellum basal body</location>
    </subcellularLocation>
    <subcellularLocation>
        <location evidence="3">Cell outer membrane</location>
    </subcellularLocation>
    <subcellularLocation>
        <location evidence="4">Membrane</location>
        <topology evidence="4">Lipid-anchor</topology>
    </subcellularLocation>
</comment>
<comment type="similarity">
    <text evidence="5">Belongs to the FlgH family.</text>
</comment>
<keyword evidence="14" id="KW-0969">Cilium</keyword>
<evidence type="ECO:0000256" key="7">
    <source>
        <dbReference type="ARBA" id="ARBA00022729"/>
    </source>
</evidence>
<keyword evidence="15" id="KW-1185">Reference proteome</keyword>
<keyword evidence="14" id="KW-0282">Flagellum</keyword>
<comment type="function">
    <text evidence="1">Assembles around the rod to form the L-ring and probably protects the motor/basal body from shearing forces during rotation.</text>
</comment>
<dbReference type="GO" id="GO:0009279">
    <property type="term" value="C:cell outer membrane"/>
    <property type="evidence" value="ECO:0007669"/>
    <property type="project" value="UniProtKB-SubCell"/>
</dbReference>
<dbReference type="GO" id="GO:0003774">
    <property type="term" value="F:cytoskeletal motor activity"/>
    <property type="evidence" value="ECO:0007669"/>
    <property type="project" value="InterPro"/>
</dbReference>
<evidence type="ECO:0000256" key="2">
    <source>
        <dbReference type="ARBA" id="ARBA00004117"/>
    </source>
</evidence>
<evidence type="ECO:0000256" key="11">
    <source>
        <dbReference type="ARBA" id="ARBA00023237"/>
    </source>
</evidence>
<evidence type="ECO:0000256" key="5">
    <source>
        <dbReference type="ARBA" id="ARBA00006929"/>
    </source>
</evidence>
<evidence type="ECO:0000256" key="3">
    <source>
        <dbReference type="ARBA" id="ARBA00004442"/>
    </source>
</evidence>
<comment type="subunit">
    <text evidence="6">The basal body constitutes a major portion of the flagellar organelle and consists of four rings (L,P,S, and M) mounted on a central rod.</text>
</comment>
<dbReference type="Proteomes" id="UP000541636">
    <property type="component" value="Unassembled WGS sequence"/>
</dbReference>
<evidence type="ECO:0000256" key="6">
    <source>
        <dbReference type="ARBA" id="ARBA00011439"/>
    </source>
</evidence>
<keyword evidence="8" id="KW-0472">Membrane</keyword>
<evidence type="ECO:0000313" key="15">
    <source>
        <dbReference type="Proteomes" id="UP000541636"/>
    </source>
</evidence>
<sequence>MFNESKTSVRIGLCLFLLVSSGAWAQQRASTDTPPGSLIQPDSYRSLVADRRAHEVGDMLTVLIVETARASASANTNAASGVRLDGQLQAHRLTHDYGLGLSGSDAGQGQTTRAGVLQAQLAVRVTAVEPGGILHVRGEQTVVINGEKQRIALTGLVREADILATNELPSDRISDAKIEFTGHGDVSASQRQSFIYRFMKWLRLL</sequence>
<evidence type="ECO:0000256" key="12">
    <source>
        <dbReference type="ARBA" id="ARBA00023288"/>
    </source>
</evidence>
<reference evidence="14 15" key="1">
    <citation type="journal article" date="2017" name="Int. J. Syst. Evol. Microbiol.">
        <title>Oleiagrimonas citrea sp. nov., a marine bacterium isolated from tidal flat sediment and emended description of the genus Oleiagrimonas Fang et al. 2015 and Oleiagrimonas soli.</title>
        <authorList>
            <person name="Yang S.H."/>
            <person name="Seo H.S."/>
            <person name="Seong C.N."/>
            <person name="Kwon K.K."/>
        </authorList>
    </citation>
    <scope>NUCLEOTIDE SEQUENCE [LARGE SCALE GENOMIC DNA]</scope>
    <source>
        <strain evidence="14 15">MEBiC09124</strain>
    </source>
</reference>
<keyword evidence="11" id="KW-0998">Cell outer membrane</keyword>
<dbReference type="InterPro" id="IPR000527">
    <property type="entry name" value="Flag_Lring"/>
</dbReference>
<name>A0A846ZMV2_9GAMM</name>
<comment type="caution">
    <text evidence="14">The sequence shown here is derived from an EMBL/GenBank/DDBJ whole genome shotgun (WGS) entry which is preliminary data.</text>
</comment>
<evidence type="ECO:0000256" key="13">
    <source>
        <dbReference type="SAM" id="SignalP"/>
    </source>
</evidence>
<keyword evidence="9" id="KW-0564">Palmitate</keyword>
<proteinExistence type="inferred from homology"/>